<organism evidence="1 2">
    <name type="scientific">Melastoma candidum</name>
    <dbReference type="NCBI Taxonomy" id="119954"/>
    <lineage>
        <taxon>Eukaryota</taxon>
        <taxon>Viridiplantae</taxon>
        <taxon>Streptophyta</taxon>
        <taxon>Embryophyta</taxon>
        <taxon>Tracheophyta</taxon>
        <taxon>Spermatophyta</taxon>
        <taxon>Magnoliopsida</taxon>
        <taxon>eudicotyledons</taxon>
        <taxon>Gunneridae</taxon>
        <taxon>Pentapetalae</taxon>
        <taxon>rosids</taxon>
        <taxon>malvids</taxon>
        <taxon>Myrtales</taxon>
        <taxon>Melastomataceae</taxon>
        <taxon>Melastomatoideae</taxon>
        <taxon>Melastomateae</taxon>
        <taxon>Melastoma</taxon>
    </lineage>
</organism>
<accession>A0ACB9RCN2</accession>
<keyword evidence="2" id="KW-1185">Reference proteome</keyword>
<evidence type="ECO:0000313" key="2">
    <source>
        <dbReference type="Proteomes" id="UP001057402"/>
    </source>
</evidence>
<dbReference type="Proteomes" id="UP001057402">
    <property type="component" value="Chromosome 4"/>
</dbReference>
<evidence type="ECO:0000313" key="1">
    <source>
        <dbReference type="EMBL" id="KAI4376253.1"/>
    </source>
</evidence>
<protein>
    <submittedName>
        <fullName evidence="1">Uncharacterized protein</fullName>
    </submittedName>
</protein>
<comment type="caution">
    <text evidence="1">The sequence shown here is derived from an EMBL/GenBank/DDBJ whole genome shotgun (WGS) entry which is preliminary data.</text>
</comment>
<name>A0ACB9RCN2_9MYRT</name>
<sequence length="482" mass="52080">MDAGPKSPLLPVAQPYPAQEDKFSQEMKRQVLLAGPLVLVYLMLHGRQVISVMFVGHFGELALAGASMATSFASVTGFSLMIGLGSALDTFCGQSYGAKQYQMLGIHKQRAMIVLLLVCVPLMLMWANTSTILQALGQDPEISTEAGTYAKYMIPSIFACALLQCQVRFLQTQNNVVPMTVSTGITTLFHIIICWYLVFKFGLGYKGAAVANTISYWINVVLLAVYIRVSPSCKMTWTGFSRDALDLQGILCFLKLAIPAAVMSCLEIWSFEMMVLMSGLLPNPKLETSVLSISLNTCALIYMMGLGLSGSISTRVSNELGAGRPRAARLAIRVALIMVMMEGLAVGAVMVSGRKMWGYFYSSEEEVVSYVGDMLLLLAASHVFDGIQSVLSGTARGCGWQKAGAFINLGAYYLVGIPVAALLAFYFHLGGKGLWSGIIVALILQVLLFAILTVRTDWDKEAKKASNRVASSGVGVVDRDGQ</sequence>
<reference evidence="2" key="1">
    <citation type="journal article" date="2023" name="Front. Plant Sci.">
        <title>Chromosomal-level genome assembly of Melastoma candidum provides insights into trichome evolution.</title>
        <authorList>
            <person name="Zhong Y."/>
            <person name="Wu W."/>
            <person name="Sun C."/>
            <person name="Zou P."/>
            <person name="Liu Y."/>
            <person name="Dai S."/>
            <person name="Zhou R."/>
        </authorList>
    </citation>
    <scope>NUCLEOTIDE SEQUENCE [LARGE SCALE GENOMIC DNA]</scope>
</reference>
<dbReference type="EMBL" id="CM042883">
    <property type="protein sequence ID" value="KAI4376253.1"/>
    <property type="molecule type" value="Genomic_DNA"/>
</dbReference>
<proteinExistence type="predicted"/>
<gene>
    <name evidence="1" type="ORF">MLD38_014038</name>
</gene>